<dbReference type="GO" id="GO:0005886">
    <property type="term" value="C:plasma membrane"/>
    <property type="evidence" value="ECO:0007669"/>
    <property type="project" value="UniProtKB-SubCell"/>
</dbReference>
<evidence type="ECO:0000256" key="2">
    <source>
        <dbReference type="ARBA" id="ARBA00022448"/>
    </source>
</evidence>
<feature type="domain" description="ABC transporter type 1 GsiC-like N-terminal" evidence="5">
    <location>
        <begin position="2"/>
        <end position="75"/>
    </location>
</feature>
<evidence type="ECO:0000259" key="5">
    <source>
        <dbReference type="Pfam" id="PF19300"/>
    </source>
</evidence>
<reference evidence="6" key="1">
    <citation type="journal article" date="2014" name="Front. Microbiol.">
        <title>High frequency of phylogenetically diverse reductive dehalogenase-homologous genes in deep subseafloor sedimentary metagenomes.</title>
        <authorList>
            <person name="Kawai M."/>
            <person name="Futagami T."/>
            <person name="Toyoda A."/>
            <person name="Takaki Y."/>
            <person name="Nishi S."/>
            <person name="Hori S."/>
            <person name="Arai W."/>
            <person name="Tsubouchi T."/>
            <person name="Morono Y."/>
            <person name="Uchiyama I."/>
            <person name="Ito T."/>
            <person name="Fujiyama A."/>
            <person name="Inagaki F."/>
            <person name="Takami H."/>
        </authorList>
    </citation>
    <scope>NUCLEOTIDE SEQUENCE</scope>
    <source>
        <strain evidence="6">Expedition CK06-06</strain>
    </source>
</reference>
<evidence type="ECO:0000313" key="6">
    <source>
        <dbReference type="EMBL" id="GAG71929.1"/>
    </source>
</evidence>
<dbReference type="Pfam" id="PF19300">
    <property type="entry name" value="BPD_transp_1_N"/>
    <property type="match status" value="1"/>
</dbReference>
<dbReference type="InterPro" id="IPR045621">
    <property type="entry name" value="BPD_transp_1_N"/>
</dbReference>
<name>X0ZRH2_9ZZZZ</name>
<evidence type="ECO:0000256" key="3">
    <source>
        <dbReference type="ARBA" id="ARBA00022475"/>
    </source>
</evidence>
<comment type="caution">
    <text evidence="6">The sequence shown here is derived from an EMBL/GenBank/DDBJ whole genome shotgun (WGS) entry which is preliminary data.</text>
</comment>
<feature type="transmembrane region" description="Helical" evidence="4">
    <location>
        <begin position="12"/>
        <end position="30"/>
    </location>
</feature>
<dbReference type="PANTHER" id="PTHR43163">
    <property type="entry name" value="DIPEPTIDE TRANSPORT SYSTEM PERMEASE PROTEIN DPPB-RELATED"/>
    <property type="match status" value="1"/>
</dbReference>
<keyword evidence="4" id="KW-0472">Membrane</keyword>
<keyword evidence="3" id="KW-1003">Cell membrane</keyword>
<keyword evidence="4" id="KW-1133">Transmembrane helix</keyword>
<evidence type="ECO:0000256" key="4">
    <source>
        <dbReference type="SAM" id="Phobius"/>
    </source>
</evidence>
<proteinExistence type="predicted"/>
<protein>
    <recommendedName>
        <fullName evidence="5">ABC transporter type 1 GsiC-like N-terminal domain-containing protein</fullName>
    </recommendedName>
</protein>
<dbReference type="EMBL" id="BART01000406">
    <property type="protein sequence ID" value="GAG71929.1"/>
    <property type="molecule type" value="Genomic_DNA"/>
</dbReference>
<evidence type="ECO:0000256" key="1">
    <source>
        <dbReference type="ARBA" id="ARBA00004651"/>
    </source>
</evidence>
<keyword evidence="2" id="KW-0813">Transport</keyword>
<comment type="subcellular location">
    <subcellularLocation>
        <location evidence="1">Cell membrane</location>
        <topology evidence="1">Multi-pass membrane protein</topology>
    </subcellularLocation>
</comment>
<organism evidence="6">
    <name type="scientific">marine sediment metagenome</name>
    <dbReference type="NCBI Taxonomy" id="412755"/>
    <lineage>
        <taxon>unclassified sequences</taxon>
        <taxon>metagenomes</taxon>
        <taxon>ecological metagenomes</taxon>
    </lineage>
</organism>
<accession>X0ZRH2</accession>
<dbReference type="PANTHER" id="PTHR43163:SF6">
    <property type="entry name" value="DIPEPTIDE TRANSPORT SYSTEM PERMEASE PROTEIN DPPB-RELATED"/>
    <property type="match status" value="1"/>
</dbReference>
<gene>
    <name evidence="6" type="ORF">S01H4_01994</name>
</gene>
<keyword evidence="4" id="KW-0812">Transmembrane</keyword>
<sequence>MGTYIIRSTIRAFVTMFIVVTLVFIILRVGPVDPARYILGDYATAESLQNIRAELELDLPLHIQYVHFLNQLLRGDLGRSYINKQSVEQAFKWLTDYVGRIVYDGNGLRLNLKLVQSKL</sequence>
<dbReference type="AlphaFoldDB" id="X0ZRH2"/>